<evidence type="ECO:0000256" key="4">
    <source>
        <dbReference type="ARBA" id="ARBA00008006"/>
    </source>
</evidence>
<feature type="region of interest" description="Disordered" evidence="13">
    <location>
        <begin position="574"/>
        <end position="596"/>
    </location>
</feature>
<keyword evidence="6" id="KW-0813">Transport</keyword>
<evidence type="ECO:0000256" key="3">
    <source>
        <dbReference type="ARBA" id="ARBA00004637"/>
    </source>
</evidence>
<evidence type="ECO:0000256" key="10">
    <source>
        <dbReference type="ARBA" id="ARBA00023128"/>
    </source>
</evidence>
<evidence type="ECO:0000256" key="9">
    <source>
        <dbReference type="ARBA" id="ARBA00022982"/>
    </source>
</evidence>
<comment type="similarity">
    <text evidence="4">Belongs to the complex I NDUFB7 subunit family.</text>
</comment>
<dbReference type="AlphaFoldDB" id="A0A1I7WTH4"/>
<dbReference type="PANTHER" id="PTHR20900">
    <property type="entry name" value="NADH:UBIQUINONE OXIDOREDUCTASE B18-LIKE SUBUNIT"/>
    <property type="match status" value="1"/>
</dbReference>
<keyword evidence="7" id="KW-0679">Respiratory chain</keyword>
<dbReference type="Proteomes" id="UP000095283">
    <property type="component" value="Unplaced"/>
</dbReference>
<sequence length="687" mass="77730">MGTKLSVSLENALIPETSPRSDRPPTFDPQYGFERPRKIREMKASWEEMEQWNLKPGQRDYCAHLLIPLMKCQTQNAPFAGHACDSERSAWDKCEYEDYIMRIKMEKLLEDCDLNCPADKQIQVYGHIWLLLLKMSIIYAFSTLWYNIDSIVRCSVKCLRSAQSRLAKKLVDVAKEPSLSGGIFLRQMLIRNPQVGELHSNTIETIILSLIDIALTSADQTIRRLSIELFSIRYGCSSSLSQKLLNTLDILLKKQFIDTEDRAGLLDLKSLGKSAMRDDLARILFEIYASSLAYAKQGDSIPNNAVLSIIERGLKENTTRIVALKMVKSLCTNSRLALLPIVTRLVSLLVSFLDSPCAELFDTLTHICLLYSSSSTLYKHLYVIFSAIKQPMDEQIYGSPSAMLLATIINTSAILLKPEVLLAVQRSICEYSIRRPKSLAYRNVLLALLSTNHEVIPVPVQQNDLPTSLSNKWSFLFHYIGQINQLTIVVLGSNRLIRLKELTKEHTLHIPPDAQKDFFGVARTVLSYGDEDEISKTMRALCDTITRPRIQNLAPIEVTLRQISWANEELQEKSEVHTSRDSFGGEERDINKEPESGEIDEYIGENAPIKQIETPPASHHIQLEEPRLTYPKELTQKRSLLPTTTALDIKDTPKKKLKRKTETAKNSTVLKEGEASVEDILSSFCPS</sequence>
<dbReference type="PANTHER" id="PTHR20900:SF0">
    <property type="entry name" value="NADH DEHYDROGENASE [UBIQUINONE] 1 BETA SUBCOMPLEX SUBUNIT 7"/>
    <property type="match status" value="1"/>
</dbReference>
<evidence type="ECO:0000256" key="6">
    <source>
        <dbReference type="ARBA" id="ARBA00022448"/>
    </source>
</evidence>
<feature type="region of interest" description="Disordered" evidence="13">
    <location>
        <begin position="1"/>
        <end position="32"/>
    </location>
</feature>
<keyword evidence="14" id="KW-1185">Reference proteome</keyword>
<protein>
    <recommendedName>
        <fullName evidence="5">NADH dehydrogenase [ubiquinone] 1 beta subcomplex subunit 7</fullName>
    </recommendedName>
</protein>
<dbReference type="WBParaSite" id="Hba_08447">
    <property type="protein sequence ID" value="Hba_08447"/>
    <property type="gene ID" value="Hba_08447"/>
</dbReference>
<name>A0A1I7WTH4_HETBA</name>
<evidence type="ECO:0000256" key="1">
    <source>
        <dbReference type="ARBA" id="ARBA00003195"/>
    </source>
</evidence>
<dbReference type="GO" id="GO:0005743">
    <property type="term" value="C:mitochondrial inner membrane"/>
    <property type="evidence" value="ECO:0007669"/>
    <property type="project" value="UniProtKB-SubCell"/>
</dbReference>
<dbReference type="PROSITE" id="PS51808">
    <property type="entry name" value="CHCH"/>
    <property type="match status" value="1"/>
</dbReference>
<comment type="function">
    <text evidence="1">Accessory subunit of the mitochondrial membrane respiratory chain NADH dehydrogenase (Complex I), that is believed not to be involved in catalysis. Complex I functions in the transfer of electrons from NADH to the respiratory chain. The immediate electron acceptor for the enzyme is believed to be ubiquinone.</text>
</comment>
<comment type="subcellular location">
    <subcellularLocation>
        <location evidence="3">Mitochondrion inner membrane</location>
        <topology evidence="3">Peripheral membrane protein</topology>
    </subcellularLocation>
    <subcellularLocation>
        <location evidence="2">Mitochondrion intermembrane space</location>
    </subcellularLocation>
</comment>
<evidence type="ECO:0000256" key="2">
    <source>
        <dbReference type="ARBA" id="ARBA00004569"/>
    </source>
</evidence>
<evidence type="ECO:0000256" key="5">
    <source>
        <dbReference type="ARBA" id="ARBA00018677"/>
    </source>
</evidence>
<keyword evidence="10" id="KW-0496">Mitochondrion</keyword>
<feature type="region of interest" description="Disordered" evidence="13">
    <location>
        <begin position="652"/>
        <end position="676"/>
    </location>
</feature>
<evidence type="ECO:0000313" key="15">
    <source>
        <dbReference type="WBParaSite" id="Hba_08447"/>
    </source>
</evidence>
<evidence type="ECO:0000256" key="13">
    <source>
        <dbReference type="SAM" id="MobiDB-lite"/>
    </source>
</evidence>
<dbReference type="GO" id="GO:0005758">
    <property type="term" value="C:mitochondrial intermembrane space"/>
    <property type="evidence" value="ECO:0007669"/>
    <property type="project" value="UniProtKB-SubCell"/>
</dbReference>
<keyword evidence="9" id="KW-0249">Electron transport</keyword>
<feature type="compositionally biased region" description="Basic and acidic residues" evidence="13">
    <location>
        <begin position="574"/>
        <end position="595"/>
    </location>
</feature>
<accession>A0A1I7WTH4</accession>
<organism evidence="14 15">
    <name type="scientific">Heterorhabditis bacteriophora</name>
    <name type="common">Entomopathogenic nematode worm</name>
    <dbReference type="NCBI Taxonomy" id="37862"/>
    <lineage>
        <taxon>Eukaryota</taxon>
        <taxon>Metazoa</taxon>
        <taxon>Ecdysozoa</taxon>
        <taxon>Nematoda</taxon>
        <taxon>Chromadorea</taxon>
        <taxon>Rhabditida</taxon>
        <taxon>Rhabditina</taxon>
        <taxon>Rhabditomorpha</taxon>
        <taxon>Strongyloidea</taxon>
        <taxon>Heterorhabditidae</taxon>
        <taxon>Heterorhabditis</taxon>
    </lineage>
</organism>
<evidence type="ECO:0000256" key="11">
    <source>
        <dbReference type="ARBA" id="ARBA00023136"/>
    </source>
</evidence>
<keyword evidence="11" id="KW-0472">Membrane</keyword>
<keyword evidence="8" id="KW-0999">Mitochondrion inner membrane</keyword>
<keyword evidence="12" id="KW-1015">Disulfide bond</keyword>
<dbReference type="Pfam" id="PF05676">
    <property type="entry name" value="NDUF_B7"/>
    <property type="match status" value="1"/>
</dbReference>
<reference evidence="15" key="1">
    <citation type="submission" date="2016-11" db="UniProtKB">
        <authorList>
            <consortium name="WormBaseParasite"/>
        </authorList>
    </citation>
    <scope>IDENTIFICATION</scope>
</reference>
<dbReference type="InterPro" id="IPR008698">
    <property type="entry name" value="NDUB7"/>
</dbReference>
<evidence type="ECO:0000256" key="7">
    <source>
        <dbReference type="ARBA" id="ARBA00022660"/>
    </source>
</evidence>
<evidence type="ECO:0000256" key="8">
    <source>
        <dbReference type="ARBA" id="ARBA00022792"/>
    </source>
</evidence>
<evidence type="ECO:0000313" key="14">
    <source>
        <dbReference type="Proteomes" id="UP000095283"/>
    </source>
</evidence>
<evidence type="ECO:0000256" key="12">
    <source>
        <dbReference type="ARBA" id="ARBA00023157"/>
    </source>
</evidence>
<proteinExistence type="inferred from homology"/>